<keyword evidence="2" id="KW-1185">Reference proteome</keyword>
<dbReference type="OrthoDB" id="8481666at2"/>
<sequence>MIGRAMTASWNKKLQKVQILALPFILMLFLCISPTMIWAADKNLPPYETQLRRLSSIVGALMHLDPLCNQSDPKSWHKTMTAILKAENPDDVRNRQLTDRFNQSYRTYSSTYETCNNQARKVTSLYREEATSILTNLQLKHAR</sequence>
<dbReference type="EMBL" id="OBEL01000001">
    <property type="protein sequence ID" value="SNZ07979.1"/>
    <property type="molecule type" value="Genomic_DNA"/>
</dbReference>
<dbReference type="NCBIfam" id="TIGR02301">
    <property type="entry name" value="TIGR02301 family protein"/>
    <property type="match status" value="1"/>
</dbReference>
<dbReference type="Pfam" id="PF09539">
    <property type="entry name" value="DUF2385"/>
    <property type="match status" value="1"/>
</dbReference>
<dbReference type="Proteomes" id="UP000219439">
    <property type="component" value="Unassembled WGS sequence"/>
</dbReference>
<protein>
    <submittedName>
        <fullName evidence="1">TIGR02301 family protein</fullName>
    </submittedName>
</protein>
<proteinExistence type="predicted"/>
<dbReference type="AlphaFoldDB" id="A0A285NEV2"/>
<gene>
    <name evidence="1" type="ORF">SAMN06265368_1369</name>
</gene>
<reference evidence="1 2" key="1">
    <citation type="submission" date="2017-09" db="EMBL/GenBank/DDBJ databases">
        <authorList>
            <person name="Ehlers B."/>
            <person name="Leendertz F.H."/>
        </authorList>
    </citation>
    <scope>NUCLEOTIDE SEQUENCE [LARGE SCALE GENOMIC DNA]</scope>
    <source>
        <strain evidence="1 2">DSM 18289</strain>
    </source>
</reference>
<name>A0A285NEV2_9HYPH</name>
<dbReference type="InterPro" id="IPR012645">
    <property type="entry name" value="CHP02301"/>
</dbReference>
<evidence type="ECO:0000313" key="2">
    <source>
        <dbReference type="Proteomes" id="UP000219439"/>
    </source>
</evidence>
<dbReference type="RefSeq" id="WP_097152551.1">
    <property type="nucleotide sequence ID" value="NZ_OBEL01000001.1"/>
</dbReference>
<accession>A0A285NEV2</accession>
<organism evidence="1 2">
    <name type="scientific">Cohaesibacter gelatinilyticus</name>
    <dbReference type="NCBI Taxonomy" id="372072"/>
    <lineage>
        <taxon>Bacteria</taxon>
        <taxon>Pseudomonadati</taxon>
        <taxon>Pseudomonadota</taxon>
        <taxon>Alphaproteobacteria</taxon>
        <taxon>Hyphomicrobiales</taxon>
        <taxon>Cohaesibacteraceae</taxon>
    </lineage>
</organism>
<evidence type="ECO:0000313" key="1">
    <source>
        <dbReference type="EMBL" id="SNZ07979.1"/>
    </source>
</evidence>